<comment type="similarity">
    <text evidence="5">Belongs to the NAGSA dehydrogenase family. Type 1 subfamily.</text>
</comment>
<evidence type="ECO:0000256" key="3">
    <source>
        <dbReference type="ARBA" id="ARBA00022857"/>
    </source>
</evidence>
<name>A0A8J3EYW8_9BIFI</name>
<dbReference type="NCBIfam" id="TIGR01850">
    <property type="entry name" value="argC"/>
    <property type="match status" value="1"/>
</dbReference>
<comment type="catalytic activity">
    <reaction evidence="5">
        <text>N-acetyl-L-glutamate 5-semialdehyde + phosphate + NADP(+) = N-acetyl-L-glutamyl 5-phosphate + NADPH + H(+)</text>
        <dbReference type="Rhea" id="RHEA:21588"/>
        <dbReference type="ChEBI" id="CHEBI:15378"/>
        <dbReference type="ChEBI" id="CHEBI:29123"/>
        <dbReference type="ChEBI" id="CHEBI:43474"/>
        <dbReference type="ChEBI" id="CHEBI:57783"/>
        <dbReference type="ChEBI" id="CHEBI:57936"/>
        <dbReference type="ChEBI" id="CHEBI:58349"/>
        <dbReference type="EC" id="1.2.1.38"/>
    </reaction>
</comment>
<dbReference type="Pfam" id="PF22698">
    <property type="entry name" value="Semialdhyde_dhC_1"/>
    <property type="match status" value="1"/>
</dbReference>
<comment type="pathway">
    <text evidence="5">Amino-acid biosynthesis; L-arginine biosynthesis; N(2)-acetyl-L-ornithine from L-glutamate: step 3/4.</text>
</comment>
<dbReference type="CDD" id="cd24148">
    <property type="entry name" value="AGPR_1_actinobacAGPR_like"/>
    <property type="match status" value="1"/>
</dbReference>
<sequence>MTYTVAVAGATGYAGGEALRILAAHPDFEITCVAGHSTVGQTMAQHMPHIPQIADLTVVEATPEHLNGHDVIILALPHGASGALAAELDSDAVVVDLGADHRLINQTDWDTYYGGTYFPHWQYGMPELITGGKAGAFTYQRSNLVGAKRIAGPGCNVTAVTLALQPALAYGLIDSSAIVADLVVGYSGAGKALKRTNLLAAEALGSATAYGVGGTHRHIPEMVQNLGFAASAYEGTQSSQAQAMRLSFTPVLAPMARGILATVSAPLSKQGMQYSQDELQQLWAKTYAQEHFIHVLTPGMLPVTGNVIGSNAAHIQVVKDERAGRLIAFAAIDNLNRGTAGQAVQSLNIALGLKEETGLTTIGVAP</sequence>
<evidence type="ECO:0000256" key="2">
    <source>
        <dbReference type="ARBA" id="ARBA00022605"/>
    </source>
</evidence>
<dbReference type="InterPro" id="IPR000534">
    <property type="entry name" value="Semialdehyde_DH_NAD-bd"/>
</dbReference>
<dbReference type="EMBL" id="BMDH01000001">
    <property type="protein sequence ID" value="GGI13786.1"/>
    <property type="molecule type" value="Genomic_DNA"/>
</dbReference>
<evidence type="ECO:0000313" key="8">
    <source>
        <dbReference type="EMBL" id="GGI13786.1"/>
    </source>
</evidence>
<dbReference type="Pfam" id="PF01118">
    <property type="entry name" value="Semialdhyde_dh"/>
    <property type="match status" value="1"/>
</dbReference>
<dbReference type="InterPro" id="IPR023013">
    <property type="entry name" value="AGPR_AS"/>
</dbReference>
<dbReference type="InterPro" id="IPR000706">
    <property type="entry name" value="AGPR_type-1"/>
</dbReference>
<dbReference type="GO" id="GO:0005737">
    <property type="term" value="C:cytoplasm"/>
    <property type="evidence" value="ECO:0007669"/>
    <property type="project" value="UniProtKB-SubCell"/>
</dbReference>
<evidence type="ECO:0000256" key="5">
    <source>
        <dbReference type="HAMAP-Rule" id="MF_00150"/>
    </source>
</evidence>
<dbReference type="SUPFAM" id="SSF55347">
    <property type="entry name" value="Glyceraldehyde-3-phosphate dehydrogenase-like, C-terminal domain"/>
    <property type="match status" value="1"/>
</dbReference>
<evidence type="ECO:0000256" key="1">
    <source>
        <dbReference type="ARBA" id="ARBA00022571"/>
    </source>
</evidence>
<dbReference type="AlphaFoldDB" id="A0A8J3EYW8"/>
<reference evidence="8" key="1">
    <citation type="journal article" date="2014" name="Int. J. Syst. Evol. Microbiol.">
        <title>Complete genome sequence of Corynebacterium casei LMG S-19264T (=DSM 44701T), isolated from a smear-ripened cheese.</title>
        <authorList>
            <consortium name="US DOE Joint Genome Institute (JGI-PGF)"/>
            <person name="Walter F."/>
            <person name="Albersmeier A."/>
            <person name="Kalinowski J."/>
            <person name="Ruckert C."/>
        </authorList>
    </citation>
    <scope>NUCLEOTIDE SEQUENCE</scope>
    <source>
        <strain evidence="8">CCM 8606</strain>
    </source>
</reference>
<dbReference type="HAMAP" id="MF_00150">
    <property type="entry name" value="ArgC_type1"/>
    <property type="match status" value="1"/>
</dbReference>
<protein>
    <recommendedName>
        <fullName evidence="5">N-acetyl-gamma-glutamyl-phosphate reductase</fullName>
        <shortName evidence="5">AGPR</shortName>
        <ecNumber evidence="5">1.2.1.38</ecNumber>
    </recommendedName>
    <alternativeName>
        <fullName evidence="5">N-acetyl-glutamate semialdehyde dehydrogenase</fullName>
        <shortName evidence="5">NAGSA dehydrogenase</shortName>
    </alternativeName>
</protein>
<reference evidence="8" key="2">
    <citation type="submission" date="2020-09" db="EMBL/GenBank/DDBJ databases">
        <authorList>
            <person name="Sun Q."/>
            <person name="Sedlacek I."/>
        </authorList>
    </citation>
    <scope>NUCLEOTIDE SEQUENCE</scope>
    <source>
        <strain evidence="8">CCM 8606</strain>
    </source>
</reference>
<feature type="active site" evidence="5 6">
    <location>
        <position position="155"/>
    </location>
</feature>
<keyword evidence="4 5" id="KW-0560">Oxidoreductase</keyword>
<dbReference type="GO" id="GO:0051287">
    <property type="term" value="F:NAD binding"/>
    <property type="evidence" value="ECO:0007669"/>
    <property type="project" value="InterPro"/>
</dbReference>
<evidence type="ECO:0000313" key="9">
    <source>
        <dbReference type="Proteomes" id="UP000619536"/>
    </source>
</evidence>
<comment type="caution">
    <text evidence="8">The sequence shown here is derived from an EMBL/GenBank/DDBJ whole genome shotgun (WGS) entry which is preliminary data.</text>
</comment>
<dbReference type="InterPro" id="IPR058924">
    <property type="entry name" value="AGPR_dimerisation_dom"/>
</dbReference>
<dbReference type="SUPFAM" id="SSF51735">
    <property type="entry name" value="NAD(P)-binding Rossmann-fold domains"/>
    <property type="match status" value="1"/>
</dbReference>
<keyword evidence="5" id="KW-0963">Cytoplasm</keyword>
<organism evidence="8 9">
    <name type="scientific">Galliscardovia ingluviei</name>
    <dbReference type="NCBI Taxonomy" id="1769422"/>
    <lineage>
        <taxon>Bacteria</taxon>
        <taxon>Bacillati</taxon>
        <taxon>Actinomycetota</taxon>
        <taxon>Actinomycetes</taxon>
        <taxon>Bifidobacteriales</taxon>
        <taxon>Bifidobacteriaceae</taxon>
        <taxon>Galliscardovia</taxon>
    </lineage>
</organism>
<proteinExistence type="inferred from homology"/>
<dbReference type="InterPro" id="IPR036291">
    <property type="entry name" value="NAD(P)-bd_dom_sf"/>
</dbReference>
<evidence type="ECO:0000256" key="6">
    <source>
        <dbReference type="PROSITE-ProRule" id="PRU10010"/>
    </source>
</evidence>
<keyword evidence="2 5" id="KW-0028">Amino-acid biosynthesis</keyword>
<keyword evidence="1 5" id="KW-0055">Arginine biosynthesis</keyword>
<dbReference type="EC" id="1.2.1.38" evidence="5"/>
<evidence type="ECO:0000259" key="7">
    <source>
        <dbReference type="SMART" id="SM00859"/>
    </source>
</evidence>
<accession>A0A8J3EYW8</accession>
<dbReference type="SMART" id="SM00859">
    <property type="entry name" value="Semialdhyde_dh"/>
    <property type="match status" value="1"/>
</dbReference>
<dbReference type="PANTHER" id="PTHR32338">
    <property type="entry name" value="N-ACETYL-GAMMA-GLUTAMYL-PHOSPHATE REDUCTASE, CHLOROPLASTIC-RELATED-RELATED"/>
    <property type="match status" value="1"/>
</dbReference>
<dbReference type="Proteomes" id="UP000619536">
    <property type="component" value="Unassembled WGS sequence"/>
</dbReference>
<dbReference type="InterPro" id="IPR050085">
    <property type="entry name" value="AGPR"/>
</dbReference>
<keyword evidence="9" id="KW-1185">Reference proteome</keyword>
<dbReference type="PANTHER" id="PTHR32338:SF10">
    <property type="entry name" value="N-ACETYL-GAMMA-GLUTAMYL-PHOSPHATE REDUCTASE, CHLOROPLASTIC-RELATED"/>
    <property type="match status" value="1"/>
</dbReference>
<dbReference type="Gene3D" id="3.40.50.720">
    <property type="entry name" value="NAD(P)-binding Rossmann-like Domain"/>
    <property type="match status" value="1"/>
</dbReference>
<keyword evidence="3 5" id="KW-0521">NADP</keyword>
<feature type="domain" description="Semialdehyde dehydrogenase NAD-binding" evidence="7">
    <location>
        <begin position="4"/>
        <end position="136"/>
    </location>
</feature>
<dbReference type="GO" id="GO:0070401">
    <property type="term" value="F:NADP+ binding"/>
    <property type="evidence" value="ECO:0007669"/>
    <property type="project" value="InterPro"/>
</dbReference>
<dbReference type="GO" id="GO:0003942">
    <property type="term" value="F:N-acetyl-gamma-glutamyl-phosphate reductase activity"/>
    <property type="evidence" value="ECO:0007669"/>
    <property type="project" value="UniProtKB-UniRule"/>
</dbReference>
<gene>
    <name evidence="5 8" type="primary">argC</name>
    <name evidence="8" type="ORF">GCM10007377_07700</name>
</gene>
<dbReference type="CDD" id="cd23934">
    <property type="entry name" value="AGPR_1_C"/>
    <property type="match status" value="1"/>
</dbReference>
<dbReference type="UniPathway" id="UPA00068">
    <property type="reaction ID" value="UER00108"/>
</dbReference>
<dbReference type="RefSeq" id="WP_188354887.1">
    <property type="nucleotide sequence ID" value="NZ_BMDH01000001.1"/>
</dbReference>
<comment type="function">
    <text evidence="5">Catalyzes the NADPH-dependent reduction of N-acetyl-5-glutamyl phosphate to yield N-acetyl-L-glutamate 5-semialdehyde.</text>
</comment>
<evidence type="ECO:0000256" key="4">
    <source>
        <dbReference type="ARBA" id="ARBA00023002"/>
    </source>
</evidence>
<comment type="subcellular location">
    <subcellularLocation>
        <location evidence="5">Cytoplasm</location>
    </subcellularLocation>
</comment>
<dbReference type="GO" id="GO:0006526">
    <property type="term" value="P:L-arginine biosynthetic process"/>
    <property type="evidence" value="ECO:0007669"/>
    <property type="project" value="UniProtKB-UniRule"/>
</dbReference>
<dbReference type="PROSITE" id="PS01224">
    <property type="entry name" value="ARGC"/>
    <property type="match status" value="1"/>
</dbReference>
<dbReference type="Gene3D" id="3.30.360.10">
    <property type="entry name" value="Dihydrodipicolinate Reductase, domain 2"/>
    <property type="match status" value="1"/>
</dbReference>